<dbReference type="GO" id="GO:0016846">
    <property type="term" value="F:carbon-sulfur lyase activity"/>
    <property type="evidence" value="ECO:0007669"/>
    <property type="project" value="InterPro"/>
</dbReference>
<evidence type="ECO:0000256" key="2">
    <source>
        <dbReference type="ARBA" id="ARBA00022723"/>
    </source>
</evidence>
<dbReference type="EMBL" id="FXTK01000008">
    <property type="protein sequence ID" value="SMO72304.1"/>
    <property type="molecule type" value="Genomic_DNA"/>
</dbReference>
<dbReference type="AlphaFoldDB" id="A0A521DKP2"/>
<dbReference type="RefSeq" id="WP_142663262.1">
    <property type="nucleotide sequence ID" value="NZ_FXTK01000008.1"/>
</dbReference>
<keyword evidence="7" id="KW-1185">Reference proteome</keyword>
<dbReference type="PANTHER" id="PTHR33337">
    <property type="entry name" value="GFA DOMAIN-CONTAINING PROTEIN"/>
    <property type="match status" value="1"/>
</dbReference>
<comment type="similarity">
    <text evidence="1">Belongs to the Gfa family.</text>
</comment>
<dbReference type="InterPro" id="IPR011057">
    <property type="entry name" value="Mss4-like_sf"/>
</dbReference>
<dbReference type="Proteomes" id="UP000319014">
    <property type="component" value="Unassembled WGS sequence"/>
</dbReference>
<dbReference type="OrthoDB" id="9807246at2"/>
<reference evidence="6 7" key="1">
    <citation type="submission" date="2017-05" db="EMBL/GenBank/DDBJ databases">
        <authorList>
            <person name="Varghese N."/>
            <person name="Submissions S."/>
        </authorList>
    </citation>
    <scope>NUCLEOTIDE SEQUENCE [LARGE SCALE GENOMIC DNA]</scope>
    <source>
        <strain evidence="6 7">DSM 100094</strain>
    </source>
</reference>
<organism evidence="6 7">
    <name type="scientific">Paracoccus laeviglucosivorans</name>
    <dbReference type="NCBI Taxonomy" id="1197861"/>
    <lineage>
        <taxon>Bacteria</taxon>
        <taxon>Pseudomonadati</taxon>
        <taxon>Pseudomonadota</taxon>
        <taxon>Alphaproteobacteria</taxon>
        <taxon>Rhodobacterales</taxon>
        <taxon>Paracoccaceae</taxon>
        <taxon>Paracoccus</taxon>
    </lineage>
</organism>
<evidence type="ECO:0000256" key="3">
    <source>
        <dbReference type="ARBA" id="ARBA00022833"/>
    </source>
</evidence>
<evidence type="ECO:0000313" key="6">
    <source>
        <dbReference type="EMBL" id="SMO72304.1"/>
    </source>
</evidence>
<keyword evidence="4" id="KW-0456">Lyase</keyword>
<dbReference type="GO" id="GO:0046872">
    <property type="term" value="F:metal ion binding"/>
    <property type="evidence" value="ECO:0007669"/>
    <property type="project" value="UniProtKB-KW"/>
</dbReference>
<evidence type="ECO:0000259" key="5">
    <source>
        <dbReference type="PROSITE" id="PS51891"/>
    </source>
</evidence>
<evidence type="ECO:0000256" key="1">
    <source>
        <dbReference type="ARBA" id="ARBA00005495"/>
    </source>
</evidence>
<proteinExistence type="inferred from homology"/>
<dbReference type="PROSITE" id="PS51891">
    <property type="entry name" value="CENP_V_GFA"/>
    <property type="match status" value="1"/>
</dbReference>
<gene>
    <name evidence="6" type="ORF">SAMN06265221_108132</name>
</gene>
<name>A0A521DKP2_9RHOB</name>
<keyword evidence="2" id="KW-0479">Metal-binding</keyword>
<accession>A0A521DKP2</accession>
<keyword evidence="3" id="KW-0862">Zinc</keyword>
<feature type="domain" description="CENP-V/GFA" evidence="5">
    <location>
        <begin position="3"/>
        <end position="114"/>
    </location>
</feature>
<dbReference type="Gene3D" id="3.90.1590.10">
    <property type="entry name" value="glutathione-dependent formaldehyde- activating enzyme (gfa)"/>
    <property type="match status" value="1"/>
</dbReference>
<dbReference type="Pfam" id="PF04828">
    <property type="entry name" value="GFA"/>
    <property type="match status" value="1"/>
</dbReference>
<sequence>MIRHGRCLCGSVAFTARSRTRKAHECHCSQCRRWSGHVWAYVTLPWDALDFSGDADLRWYDHTPKARRGFCGTCGATLFWRQNGSAKVDVSAGAFDMPTGWTLGAPSFGGDKGDYYRL</sequence>
<dbReference type="InterPro" id="IPR006913">
    <property type="entry name" value="CENP-V/GFA"/>
</dbReference>
<dbReference type="PANTHER" id="PTHR33337:SF40">
    <property type="entry name" value="CENP-V_GFA DOMAIN-CONTAINING PROTEIN-RELATED"/>
    <property type="match status" value="1"/>
</dbReference>
<protein>
    <submittedName>
        <fullName evidence="6">Uncharacterized conserved protein</fullName>
    </submittedName>
</protein>
<evidence type="ECO:0000313" key="7">
    <source>
        <dbReference type="Proteomes" id="UP000319014"/>
    </source>
</evidence>
<dbReference type="SUPFAM" id="SSF51316">
    <property type="entry name" value="Mss4-like"/>
    <property type="match status" value="1"/>
</dbReference>
<evidence type="ECO:0000256" key="4">
    <source>
        <dbReference type="ARBA" id="ARBA00023239"/>
    </source>
</evidence>